<accession>A0A0C3P5A3</accession>
<dbReference type="InParanoid" id="A0A0C3P5A3"/>
<dbReference type="HOGENOM" id="CLU_134540_0_0_1"/>
<sequence length="128" mass="14270">QNQPEGDLVNGSLGRVMEFITIREARNHLLDIADMSNRELPPNHTLTPANTVHEFCKDEAFPLVKFGEKQLLCAPTDFTVKNTKGGIEARRIQIPLALSYAMSIHKSQGQTLTRVKVDLGRIFEKGQG</sequence>
<name>A0A0C3P5A3_PISTI</name>
<evidence type="ECO:0000313" key="2">
    <source>
        <dbReference type="Proteomes" id="UP000054217"/>
    </source>
</evidence>
<organism evidence="1 2">
    <name type="scientific">Pisolithus tinctorius Marx 270</name>
    <dbReference type="NCBI Taxonomy" id="870435"/>
    <lineage>
        <taxon>Eukaryota</taxon>
        <taxon>Fungi</taxon>
        <taxon>Dikarya</taxon>
        <taxon>Basidiomycota</taxon>
        <taxon>Agaricomycotina</taxon>
        <taxon>Agaricomycetes</taxon>
        <taxon>Agaricomycetidae</taxon>
        <taxon>Boletales</taxon>
        <taxon>Sclerodermatineae</taxon>
        <taxon>Pisolithaceae</taxon>
        <taxon>Pisolithus</taxon>
    </lineage>
</organism>
<dbReference type="STRING" id="870435.A0A0C3P5A3"/>
<dbReference type="PANTHER" id="PTHR47642:SF5">
    <property type="entry name" value="ATP-DEPENDENT DNA HELICASE"/>
    <property type="match status" value="1"/>
</dbReference>
<proteinExistence type="predicted"/>
<keyword evidence="2" id="KW-1185">Reference proteome</keyword>
<reference evidence="1 2" key="1">
    <citation type="submission" date="2014-04" db="EMBL/GenBank/DDBJ databases">
        <authorList>
            <consortium name="DOE Joint Genome Institute"/>
            <person name="Kuo A."/>
            <person name="Kohler A."/>
            <person name="Costa M.D."/>
            <person name="Nagy L.G."/>
            <person name="Floudas D."/>
            <person name="Copeland A."/>
            <person name="Barry K.W."/>
            <person name="Cichocki N."/>
            <person name="Veneault-Fourrey C."/>
            <person name="LaButti K."/>
            <person name="Lindquist E.A."/>
            <person name="Lipzen A."/>
            <person name="Lundell T."/>
            <person name="Morin E."/>
            <person name="Murat C."/>
            <person name="Sun H."/>
            <person name="Tunlid A."/>
            <person name="Henrissat B."/>
            <person name="Grigoriev I.V."/>
            <person name="Hibbett D.S."/>
            <person name="Martin F."/>
            <person name="Nordberg H.P."/>
            <person name="Cantor M.N."/>
            <person name="Hua S.X."/>
        </authorList>
    </citation>
    <scope>NUCLEOTIDE SEQUENCE [LARGE SCALE GENOMIC DNA]</scope>
    <source>
        <strain evidence="1 2">Marx 270</strain>
    </source>
</reference>
<dbReference type="AlphaFoldDB" id="A0A0C3P5A3"/>
<dbReference type="CDD" id="cd18809">
    <property type="entry name" value="SF1_C_RecD"/>
    <property type="match status" value="1"/>
</dbReference>
<dbReference type="OrthoDB" id="432234at2759"/>
<feature type="non-terminal residue" evidence="1">
    <location>
        <position position="1"/>
    </location>
</feature>
<dbReference type="SUPFAM" id="SSF52540">
    <property type="entry name" value="P-loop containing nucleoside triphosphate hydrolases"/>
    <property type="match status" value="1"/>
</dbReference>
<dbReference type="EMBL" id="KN831982">
    <property type="protein sequence ID" value="KIO02464.1"/>
    <property type="molecule type" value="Genomic_DNA"/>
</dbReference>
<feature type="non-terminal residue" evidence="1">
    <location>
        <position position="128"/>
    </location>
</feature>
<dbReference type="InterPro" id="IPR027417">
    <property type="entry name" value="P-loop_NTPase"/>
</dbReference>
<evidence type="ECO:0000313" key="1">
    <source>
        <dbReference type="EMBL" id="KIO02464.1"/>
    </source>
</evidence>
<protein>
    <recommendedName>
        <fullName evidence="3">ATP-dependent DNA helicase</fullName>
    </recommendedName>
</protein>
<gene>
    <name evidence="1" type="ORF">M404DRAFT_56544</name>
</gene>
<reference evidence="2" key="2">
    <citation type="submission" date="2015-01" db="EMBL/GenBank/DDBJ databases">
        <title>Evolutionary Origins and Diversification of the Mycorrhizal Mutualists.</title>
        <authorList>
            <consortium name="DOE Joint Genome Institute"/>
            <consortium name="Mycorrhizal Genomics Consortium"/>
            <person name="Kohler A."/>
            <person name="Kuo A."/>
            <person name="Nagy L.G."/>
            <person name="Floudas D."/>
            <person name="Copeland A."/>
            <person name="Barry K.W."/>
            <person name="Cichocki N."/>
            <person name="Veneault-Fourrey C."/>
            <person name="LaButti K."/>
            <person name="Lindquist E.A."/>
            <person name="Lipzen A."/>
            <person name="Lundell T."/>
            <person name="Morin E."/>
            <person name="Murat C."/>
            <person name="Riley R."/>
            <person name="Ohm R."/>
            <person name="Sun H."/>
            <person name="Tunlid A."/>
            <person name="Henrissat B."/>
            <person name="Grigoriev I.V."/>
            <person name="Hibbett D.S."/>
            <person name="Martin F."/>
        </authorList>
    </citation>
    <scope>NUCLEOTIDE SEQUENCE [LARGE SCALE GENOMIC DNA]</scope>
    <source>
        <strain evidence="2">Marx 270</strain>
    </source>
</reference>
<evidence type="ECO:0008006" key="3">
    <source>
        <dbReference type="Google" id="ProtNLM"/>
    </source>
</evidence>
<dbReference type="PANTHER" id="PTHR47642">
    <property type="entry name" value="ATP-DEPENDENT DNA HELICASE"/>
    <property type="match status" value="1"/>
</dbReference>
<dbReference type="Proteomes" id="UP000054217">
    <property type="component" value="Unassembled WGS sequence"/>
</dbReference>
<dbReference type="InterPro" id="IPR051055">
    <property type="entry name" value="PIF1_helicase"/>
</dbReference>